<keyword evidence="1" id="KW-0812">Transmembrane</keyword>
<feature type="transmembrane region" description="Helical" evidence="1">
    <location>
        <begin position="240"/>
        <end position="258"/>
    </location>
</feature>
<keyword evidence="1" id="KW-1133">Transmembrane helix</keyword>
<feature type="transmembrane region" description="Helical" evidence="1">
    <location>
        <begin position="106"/>
        <end position="125"/>
    </location>
</feature>
<organism evidence="2 3">
    <name type="scientific">Arabis alpina</name>
    <name type="common">Alpine rock-cress</name>
    <dbReference type="NCBI Taxonomy" id="50452"/>
    <lineage>
        <taxon>Eukaryota</taxon>
        <taxon>Viridiplantae</taxon>
        <taxon>Streptophyta</taxon>
        <taxon>Embryophyta</taxon>
        <taxon>Tracheophyta</taxon>
        <taxon>Spermatophyta</taxon>
        <taxon>Magnoliopsida</taxon>
        <taxon>eudicotyledons</taxon>
        <taxon>Gunneridae</taxon>
        <taxon>Pentapetalae</taxon>
        <taxon>rosids</taxon>
        <taxon>malvids</taxon>
        <taxon>Brassicales</taxon>
        <taxon>Brassicaceae</taxon>
        <taxon>Arabideae</taxon>
        <taxon>Arabis</taxon>
    </lineage>
</organism>
<dbReference type="EMBL" id="KL973641">
    <property type="protein sequence ID" value="KFK23941.1"/>
    <property type="molecule type" value="Genomic_DNA"/>
</dbReference>
<dbReference type="Pfam" id="PF12056">
    <property type="entry name" value="DUF3537"/>
    <property type="match status" value="2"/>
</dbReference>
<dbReference type="PANTHER" id="PTHR31963:SF4">
    <property type="entry name" value="GUSTATORY RECEPTOR"/>
    <property type="match status" value="1"/>
</dbReference>
<accession>A0A087G239</accession>
<evidence type="ECO:0000313" key="2">
    <source>
        <dbReference type="EMBL" id="KFK23941.1"/>
    </source>
</evidence>
<dbReference type="AlphaFoldDB" id="A0A087G239"/>
<dbReference type="Proteomes" id="UP000029120">
    <property type="component" value="Unassembled WGS sequence"/>
</dbReference>
<proteinExistence type="predicted"/>
<evidence type="ECO:0000256" key="1">
    <source>
        <dbReference type="SAM" id="Phobius"/>
    </source>
</evidence>
<keyword evidence="3" id="KW-1185">Reference proteome</keyword>
<sequence length="264" mass="30030">MSIHSNTPLQPSEYLLSDDLHNFHLLLKWCALDHSSPSESGLAVIGFLTLLCFFRKFRLRQLLFLDDPTLVKLAEVSYPFIKSSCAALNFVMFLFVLLSWAYRTGVFLLVCVLFRLTCELLILRFRGLHKMFDRCGSDTIEDVCKEHVKIKKQLSATSHSLTRVSSTLVIWWYALQFSSVDSSCASASPESVTDSSDNIYINVSPSLDLSSFFQARQALVEYLRHNNKGITLYGYALDRGLLHTLFAFEFSLVMWILSKVVVLS</sequence>
<evidence type="ECO:0000313" key="3">
    <source>
        <dbReference type="Proteomes" id="UP000029120"/>
    </source>
</evidence>
<gene>
    <name evidence="2" type="ORF">AALP_AAs47289U000300</name>
</gene>
<keyword evidence="1" id="KW-0472">Membrane</keyword>
<feature type="transmembrane region" description="Helical" evidence="1">
    <location>
        <begin position="41"/>
        <end position="59"/>
    </location>
</feature>
<name>A0A087G239_ARAAL</name>
<dbReference type="Gramene" id="KFK23941">
    <property type="protein sequence ID" value="KFK23941"/>
    <property type="gene ID" value="AALP_AAs47289U000300"/>
</dbReference>
<reference evidence="3" key="1">
    <citation type="journal article" date="2015" name="Nat. Plants">
        <title>Genome expansion of Arabis alpina linked with retrotransposition and reduced symmetric DNA methylation.</title>
        <authorList>
            <person name="Willing E.M."/>
            <person name="Rawat V."/>
            <person name="Mandakova T."/>
            <person name="Maumus F."/>
            <person name="James G.V."/>
            <person name="Nordstroem K.J."/>
            <person name="Becker C."/>
            <person name="Warthmann N."/>
            <person name="Chica C."/>
            <person name="Szarzynska B."/>
            <person name="Zytnicki M."/>
            <person name="Albani M.C."/>
            <person name="Kiefer C."/>
            <person name="Bergonzi S."/>
            <person name="Castaings L."/>
            <person name="Mateos J.L."/>
            <person name="Berns M.C."/>
            <person name="Bujdoso N."/>
            <person name="Piofczyk T."/>
            <person name="de Lorenzo L."/>
            <person name="Barrero-Sicilia C."/>
            <person name="Mateos I."/>
            <person name="Piednoel M."/>
            <person name="Hagmann J."/>
            <person name="Chen-Min-Tao R."/>
            <person name="Iglesias-Fernandez R."/>
            <person name="Schuster S.C."/>
            <person name="Alonso-Blanco C."/>
            <person name="Roudier F."/>
            <person name="Carbonero P."/>
            <person name="Paz-Ares J."/>
            <person name="Davis S.J."/>
            <person name="Pecinka A."/>
            <person name="Quesneville H."/>
            <person name="Colot V."/>
            <person name="Lysak M.A."/>
            <person name="Weigel D."/>
            <person name="Coupland G."/>
            <person name="Schneeberger K."/>
        </authorList>
    </citation>
    <scope>NUCLEOTIDE SEQUENCE [LARGE SCALE GENOMIC DNA]</scope>
    <source>
        <strain evidence="3">cv. Pajares</strain>
    </source>
</reference>
<protein>
    <submittedName>
        <fullName evidence="2">Uncharacterized protein</fullName>
    </submittedName>
</protein>
<dbReference type="OrthoDB" id="1895543at2759"/>
<feature type="transmembrane region" description="Helical" evidence="1">
    <location>
        <begin position="80"/>
        <end position="100"/>
    </location>
</feature>
<dbReference type="PANTHER" id="PTHR31963">
    <property type="entry name" value="RAS GUANINE NUCLEOTIDE EXCHANGE FACTOR K"/>
    <property type="match status" value="1"/>
</dbReference>
<dbReference type="InterPro" id="IPR021924">
    <property type="entry name" value="DUF3537"/>
</dbReference>